<sequence>AGPAIGVQPVHLGRNGNVGASGQWGEKATTPEHSATKASKKNKKKTMSLAEVAMKFG</sequence>
<name>A0A067BJB2_SAPPC</name>
<evidence type="ECO:0000313" key="2">
    <source>
        <dbReference type="EMBL" id="KDO16815.1"/>
    </source>
</evidence>
<dbReference type="KEGG" id="spar:SPRG_17699"/>
<feature type="region of interest" description="Disordered" evidence="1">
    <location>
        <begin position="1"/>
        <end position="46"/>
    </location>
</feature>
<protein>
    <submittedName>
        <fullName evidence="2">Uncharacterized protein</fullName>
    </submittedName>
</protein>
<dbReference type="GeneID" id="24139229"/>
<evidence type="ECO:0000313" key="3">
    <source>
        <dbReference type="Proteomes" id="UP000030745"/>
    </source>
</evidence>
<reference evidence="2 3" key="1">
    <citation type="journal article" date="2013" name="PLoS Genet.">
        <title>Distinctive expansion of potential virulence genes in the genome of the oomycete fish pathogen Saprolegnia parasitica.</title>
        <authorList>
            <person name="Jiang R.H."/>
            <person name="de Bruijn I."/>
            <person name="Haas B.J."/>
            <person name="Belmonte R."/>
            <person name="Lobach L."/>
            <person name="Christie J."/>
            <person name="van den Ackerveken G."/>
            <person name="Bottin A."/>
            <person name="Bulone V."/>
            <person name="Diaz-Moreno S.M."/>
            <person name="Dumas B."/>
            <person name="Fan L."/>
            <person name="Gaulin E."/>
            <person name="Govers F."/>
            <person name="Grenville-Briggs L.J."/>
            <person name="Horner N.R."/>
            <person name="Levin J.Z."/>
            <person name="Mammella M."/>
            <person name="Meijer H.J."/>
            <person name="Morris P."/>
            <person name="Nusbaum C."/>
            <person name="Oome S."/>
            <person name="Phillips A.J."/>
            <person name="van Rooyen D."/>
            <person name="Rzeszutek E."/>
            <person name="Saraiva M."/>
            <person name="Secombes C.J."/>
            <person name="Seidl M.F."/>
            <person name="Snel B."/>
            <person name="Stassen J.H."/>
            <person name="Sykes S."/>
            <person name="Tripathy S."/>
            <person name="van den Berg H."/>
            <person name="Vega-Arreguin J.C."/>
            <person name="Wawra S."/>
            <person name="Young S.K."/>
            <person name="Zeng Q."/>
            <person name="Dieguez-Uribeondo J."/>
            <person name="Russ C."/>
            <person name="Tyler B.M."/>
            <person name="van West P."/>
        </authorList>
    </citation>
    <scope>NUCLEOTIDE SEQUENCE [LARGE SCALE GENOMIC DNA]</scope>
    <source>
        <strain evidence="2 3">CBS 223.65</strain>
    </source>
</reference>
<keyword evidence="3" id="KW-1185">Reference proteome</keyword>
<gene>
    <name evidence="2" type="ORF">SPRG_17699</name>
</gene>
<dbReference type="STRING" id="695850.A0A067BJB2"/>
<dbReference type="EMBL" id="KK583913">
    <property type="protein sequence ID" value="KDO16815.1"/>
    <property type="molecule type" value="Genomic_DNA"/>
</dbReference>
<dbReference type="RefSeq" id="XP_012212475.1">
    <property type="nucleotide sequence ID" value="XM_012357085.1"/>
</dbReference>
<evidence type="ECO:0000256" key="1">
    <source>
        <dbReference type="SAM" id="MobiDB-lite"/>
    </source>
</evidence>
<dbReference type="Proteomes" id="UP000030745">
    <property type="component" value="Unassembled WGS sequence"/>
</dbReference>
<organism evidence="2 3">
    <name type="scientific">Saprolegnia parasitica (strain CBS 223.65)</name>
    <dbReference type="NCBI Taxonomy" id="695850"/>
    <lineage>
        <taxon>Eukaryota</taxon>
        <taxon>Sar</taxon>
        <taxon>Stramenopiles</taxon>
        <taxon>Oomycota</taxon>
        <taxon>Saprolegniomycetes</taxon>
        <taxon>Saprolegniales</taxon>
        <taxon>Saprolegniaceae</taxon>
        <taxon>Saprolegnia</taxon>
    </lineage>
</organism>
<dbReference type="AlphaFoldDB" id="A0A067BJB2"/>
<proteinExistence type="predicted"/>
<accession>A0A067BJB2</accession>
<feature type="non-terminal residue" evidence="2">
    <location>
        <position position="1"/>
    </location>
</feature>
<dbReference type="VEuPathDB" id="FungiDB:SPRG_17699"/>